<evidence type="ECO:0000256" key="4">
    <source>
        <dbReference type="ARBA" id="ARBA00023136"/>
    </source>
</evidence>
<feature type="transmembrane region" description="Helical" evidence="5">
    <location>
        <begin position="98"/>
        <end position="117"/>
    </location>
</feature>
<evidence type="ECO:0000313" key="7">
    <source>
        <dbReference type="Proteomes" id="UP000256869"/>
    </source>
</evidence>
<dbReference type="GO" id="GO:0016020">
    <property type="term" value="C:membrane"/>
    <property type="evidence" value="ECO:0007669"/>
    <property type="project" value="UniProtKB-SubCell"/>
</dbReference>
<evidence type="ECO:0000256" key="2">
    <source>
        <dbReference type="ARBA" id="ARBA00022692"/>
    </source>
</evidence>
<dbReference type="EMBL" id="QRDY01000015">
    <property type="protein sequence ID" value="RED55943.1"/>
    <property type="molecule type" value="Genomic_DNA"/>
</dbReference>
<dbReference type="Proteomes" id="UP000256869">
    <property type="component" value="Unassembled WGS sequence"/>
</dbReference>
<dbReference type="PIRSF" id="PIRSF030066">
    <property type="entry name" value="UCP030066"/>
    <property type="match status" value="1"/>
</dbReference>
<evidence type="ECO:0000256" key="3">
    <source>
        <dbReference type="ARBA" id="ARBA00022989"/>
    </source>
</evidence>
<keyword evidence="3 5" id="KW-1133">Transmembrane helix</keyword>
<evidence type="ECO:0000256" key="5">
    <source>
        <dbReference type="SAM" id="Phobius"/>
    </source>
</evidence>
<protein>
    <submittedName>
        <fullName evidence="6">Putative membrane protein YphA (DoxX/SURF4 family)</fullName>
    </submittedName>
</protein>
<name>A0A3D9I2F8_9BACL</name>
<dbReference type="Pfam" id="PF13564">
    <property type="entry name" value="DoxX_2"/>
    <property type="match status" value="1"/>
</dbReference>
<comment type="subcellular location">
    <subcellularLocation>
        <location evidence="1">Membrane</location>
        <topology evidence="1">Multi-pass membrane protein</topology>
    </subcellularLocation>
</comment>
<proteinExistence type="predicted"/>
<gene>
    <name evidence="6" type="ORF">DFP95_1156</name>
</gene>
<feature type="transmembrane region" description="Helical" evidence="5">
    <location>
        <begin position="123"/>
        <end position="142"/>
    </location>
</feature>
<feature type="transmembrane region" description="Helical" evidence="5">
    <location>
        <begin position="71"/>
        <end position="91"/>
    </location>
</feature>
<dbReference type="InterPro" id="IPR032808">
    <property type="entry name" value="DoxX"/>
</dbReference>
<reference evidence="6 7" key="1">
    <citation type="submission" date="2018-07" db="EMBL/GenBank/DDBJ databases">
        <title>Genomic Encyclopedia of Type Strains, Phase III (KMG-III): the genomes of soil and plant-associated and newly described type strains.</title>
        <authorList>
            <person name="Whitman W."/>
        </authorList>
    </citation>
    <scope>NUCLEOTIDE SEQUENCE [LARGE SCALE GENOMIC DNA]</scope>
    <source>
        <strain evidence="6 7">CECT 8236</strain>
    </source>
</reference>
<evidence type="ECO:0000256" key="1">
    <source>
        <dbReference type="ARBA" id="ARBA00004141"/>
    </source>
</evidence>
<evidence type="ECO:0000313" key="6">
    <source>
        <dbReference type="EMBL" id="RED55943.1"/>
    </source>
</evidence>
<keyword evidence="4 5" id="KW-0472">Membrane</keyword>
<dbReference type="RefSeq" id="WP_115994549.1">
    <property type="nucleotide sequence ID" value="NZ_QRDY01000015.1"/>
</dbReference>
<dbReference type="InterPro" id="IPR016944">
    <property type="entry name" value="UCP030066"/>
</dbReference>
<dbReference type="AlphaFoldDB" id="A0A3D9I2F8"/>
<comment type="caution">
    <text evidence="6">The sequence shown here is derived from an EMBL/GenBank/DDBJ whole genome shotgun (WGS) entry which is preliminary data.</text>
</comment>
<keyword evidence="7" id="KW-1185">Reference proteome</keyword>
<accession>A0A3D9I2F8</accession>
<dbReference type="OrthoDB" id="7960583at2"/>
<organism evidence="6 7">
    <name type="scientific">Cohnella lupini</name>
    <dbReference type="NCBI Taxonomy" id="1294267"/>
    <lineage>
        <taxon>Bacteria</taxon>
        <taxon>Bacillati</taxon>
        <taxon>Bacillota</taxon>
        <taxon>Bacilli</taxon>
        <taxon>Bacillales</taxon>
        <taxon>Paenibacillaceae</taxon>
        <taxon>Cohnella</taxon>
    </lineage>
</organism>
<feature type="transmembrane region" description="Helical" evidence="5">
    <location>
        <begin position="32"/>
        <end position="51"/>
    </location>
</feature>
<sequence length="150" mass="16443">MSNYSIKISENYKLTGTEQTVKVETLPRGKGIAYWVATALLAFVVGSGGIGDITYQWGTLETEEILGYPSYFMTVIGIWKVLGAIAILVPGFPRIKEWAYAGIFFEMTGAAASHAFAEDYGAYAYHILTTIGFAALTIVSWASRPKNRKL</sequence>
<keyword evidence="2 5" id="KW-0812">Transmembrane</keyword>